<feature type="coiled-coil region" evidence="1">
    <location>
        <begin position="115"/>
        <end position="199"/>
    </location>
</feature>
<accession>A0ABT3B9A9</accession>
<dbReference type="PANTHER" id="PTHR30386">
    <property type="entry name" value="MEMBRANE FUSION SUBUNIT OF EMRAB-TOLC MULTIDRUG EFFLUX PUMP"/>
    <property type="match status" value="1"/>
</dbReference>
<keyword evidence="5" id="KW-1185">Reference proteome</keyword>
<dbReference type="Gene3D" id="2.40.50.100">
    <property type="match status" value="1"/>
</dbReference>
<dbReference type="PANTHER" id="PTHR30386:SF28">
    <property type="entry name" value="EXPORTED PROTEIN"/>
    <property type="match status" value="1"/>
</dbReference>
<evidence type="ECO:0000313" key="4">
    <source>
        <dbReference type="EMBL" id="MCV3217509.1"/>
    </source>
</evidence>
<keyword evidence="2" id="KW-1133">Transmembrane helix</keyword>
<keyword evidence="2" id="KW-0472">Membrane</keyword>
<dbReference type="InterPro" id="IPR050739">
    <property type="entry name" value="MFP"/>
</dbReference>
<proteinExistence type="predicted"/>
<name>A0ABT3B9A9_9CYAN</name>
<feature type="domain" description="AprE-like beta-barrel" evidence="3">
    <location>
        <begin position="381"/>
        <end position="482"/>
    </location>
</feature>
<organism evidence="4 5">
    <name type="scientific">Plectonema radiosum NIES-515</name>
    <dbReference type="NCBI Taxonomy" id="2986073"/>
    <lineage>
        <taxon>Bacteria</taxon>
        <taxon>Bacillati</taxon>
        <taxon>Cyanobacteriota</taxon>
        <taxon>Cyanophyceae</taxon>
        <taxon>Oscillatoriophycideae</taxon>
        <taxon>Oscillatoriales</taxon>
        <taxon>Microcoleaceae</taxon>
        <taxon>Plectonema</taxon>
    </lineage>
</organism>
<dbReference type="InterPro" id="IPR058982">
    <property type="entry name" value="Beta-barrel_AprE"/>
</dbReference>
<feature type="coiled-coil region" evidence="1">
    <location>
        <begin position="319"/>
        <end position="346"/>
    </location>
</feature>
<evidence type="ECO:0000313" key="5">
    <source>
        <dbReference type="Proteomes" id="UP001526143"/>
    </source>
</evidence>
<feature type="transmembrane region" description="Helical" evidence="2">
    <location>
        <begin position="25"/>
        <end position="47"/>
    </location>
</feature>
<dbReference type="EMBL" id="JAOWRF010000410">
    <property type="protein sequence ID" value="MCV3217509.1"/>
    <property type="molecule type" value="Genomic_DNA"/>
</dbReference>
<gene>
    <name evidence="4" type="ORF">OGM63_29050</name>
</gene>
<evidence type="ECO:0000256" key="2">
    <source>
        <dbReference type="SAM" id="Phobius"/>
    </source>
</evidence>
<dbReference type="RefSeq" id="WP_263749227.1">
    <property type="nucleotide sequence ID" value="NZ_JAOWRF010000410.1"/>
</dbReference>
<evidence type="ECO:0000259" key="3">
    <source>
        <dbReference type="Pfam" id="PF26002"/>
    </source>
</evidence>
<evidence type="ECO:0000256" key="1">
    <source>
        <dbReference type="SAM" id="Coils"/>
    </source>
</evidence>
<comment type="caution">
    <text evidence="4">The sequence shown here is derived from an EMBL/GenBank/DDBJ whole genome shotgun (WGS) entry which is preliminary data.</text>
</comment>
<protein>
    <submittedName>
        <fullName evidence="4">HlyD family secretion protein</fullName>
    </submittedName>
</protein>
<keyword evidence="2" id="KW-0812">Transmembrane</keyword>
<sequence length="502" mass="55045">MTSIYRNMISDFLPTVQENEFLPPISGWTTFGGLFILCVLGLAIPVASVSKYKVTVKANAIIRPAGELKVVQAATEGQVMQIFVQENQVVKKGEKIATIDDSRLQTKKSQILINIQQAKLQLVQINAQISAINSQINAQRQRINSAIASAKAEFNGRSREYHDKQITTVSEYEEADTNIKIAEEELHVAQAQLKSTQSNERATEAALGSANSKQKRYENAAKIGALSQDQLEEVQLSVMQQEQAVAAQKATVEAQLKTINRLQQAVLATIGKRQRAMVALNPMNVDVAIASSRIAQEKASGEANIATLNKERFALIQQRIQIEEQLEREQSELKQVESELNQTSITATADGIVFKLNLRNTGQNLRTGEEVVQIVPTNAPLVAKAAVGSEDKSKLKIGQTVLLRIRACPYPDYGTLKGKVKTISPDAITPQKNDSASISPNNSSSNLANFYEVTIAPDSLMLGTKKQQCSIQLGMDGTADIISREETVLQFFLRKARLTAEI</sequence>
<dbReference type="Proteomes" id="UP001526143">
    <property type="component" value="Unassembled WGS sequence"/>
</dbReference>
<reference evidence="4 5" key="1">
    <citation type="submission" date="2022-10" db="EMBL/GenBank/DDBJ databases">
        <title>Identification of biosynthetic pathway for the production of the potent trypsin inhibitor radiosumin.</title>
        <authorList>
            <person name="Fewer D.P."/>
            <person name="Delbaje E."/>
            <person name="Ouyang X."/>
            <person name="Agostino P.D."/>
            <person name="Wahlsten M."/>
            <person name="Jokela J."/>
            <person name="Permi P."/>
            <person name="Haapaniemi E."/>
            <person name="Koistinen H."/>
        </authorList>
    </citation>
    <scope>NUCLEOTIDE SEQUENCE [LARGE SCALE GENOMIC DNA]</scope>
    <source>
        <strain evidence="4 5">NIES-515</strain>
    </source>
</reference>
<dbReference type="Pfam" id="PF26002">
    <property type="entry name" value="Beta-barrel_AprE"/>
    <property type="match status" value="1"/>
</dbReference>
<keyword evidence="1" id="KW-0175">Coiled coil</keyword>